<gene>
    <name evidence="1" type="ORF">LOK49_LG13G00329</name>
</gene>
<dbReference type="EMBL" id="CM045771">
    <property type="protein sequence ID" value="KAI7989642.1"/>
    <property type="molecule type" value="Genomic_DNA"/>
</dbReference>
<proteinExistence type="predicted"/>
<protein>
    <submittedName>
        <fullName evidence="1">G-type lectin S-receptor-like serine/threonine-protein kinase</fullName>
    </submittedName>
</protein>
<accession>A0ACC0FNF4</accession>
<sequence>MLLKIGGVFWVVLTLFRVFNSRVWGGEGRGRRKEEEYGEEEQEKKRRSRRENEGQLVNGQEIAVKRLSRSSQQGSKEFRNEVILISRLQHRNLVRILGCCTQGDERILIYEYLPNKSLDSFLFDGRGLEIMDHSLVETFSTSDIMRYIQIGFLCVQESAVDRPTISTVLSMLSNEMVAIPAPKQPAFFAIVSLNGAYTHEIPKPCSVNDVTISEVVSR</sequence>
<keyword evidence="2" id="KW-1185">Reference proteome</keyword>
<reference evidence="1 2" key="1">
    <citation type="journal article" date="2022" name="Plant J.">
        <title>Chromosome-level genome of Camellia lanceoleosa provides a valuable resource for understanding genome evolution and self-incompatibility.</title>
        <authorList>
            <person name="Gong W."/>
            <person name="Xiao S."/>
            <person name="Wang L."/>
            <person name="Liao Z."/>
            <person name="Chang Y."/>
            <person name="Mo W."/>
            <person name="Hu G."/>
            <person name="Li W."/>
            <person name="Zhao G."/>
            <person name="Zhu H."/>
            <person name="Hu X."/>
            <person name="Ji K."/>
            <person name="Xiang X."/>
            <person name="Song Q."/>
            <person name="Yuan D."/>
            <person name="Jin S."/>
            <person name="Zhang L."/>
        </authorList>
    </citation>
    <scope>NUCLEOTIDE SEQUENCE [LARGE SCALE GENOMIC DNA]</scope>
    <source>
        <strain evidence="1">SQ_2022a</strain>
    </source>
</reference>
<evidence type="ECO:0000313" key="2">
    <source>
        <dbReference type="Proteomes" id="UP001060215"/>
    </source>
</evidence>
<name>A0ACC0FNF4_9ERIC</name>
<dbReference type="Proteomes" id="UP001060215">
    <property type="component" value="Chromosome 14"/>
</dbReference>
<organism evidence="1 2">
    <name type="scientific">Camellia lanceoleosa</name>
    <dbReference type="NCBI Taxonomy" id="1840588"/>
    <lineage>
        <taxon>Eukaryota</taxon>
        <taxon>Viridiplantae</taxon>
        <taxon>Streptophyta</taxon>
        <taxon>Embryophyta</taxon>
        <taxon>Tracheophyta</taxon>
        <taxon>Spermatophyta</taxon>
        <taxon>Magnoliopsida</taxon>
        <taxon>eudicotyledons</taxon>
        <taxon>Gunneridae</taxon>
        <taxon>Pentapetalae</taxon>
        <taxon>asterids</taxon>
        <taxon>Ericales</taxon>
        <taxon>Theaceae</taxon>
        <taxon>Camellia</taxon>
    </lineage>
</organism>
<comment type="caution">
    <text evidence="1">The sequence shown here is derived from an EMBL/GenBank/DDBJ whole genome shotgun (WGS) entry which is preliminary data.</text>
</comment>
<evidence type="ECO:0000313" key="1">
    <source>
        <dbReference type="EMBL" id="KAI7989642.1"/>
    </source>
</evidence>